<protein>
    <recommendedName>
        <fullName evidence="3">DUF4145 domain-containing protein</fullName>
    </recommendedName>
</protein>
<accession>A0A7T3RC23</accession>
<name>A0A7T3RC23_9SPIR</name>
<gene>
    <name evidence="1" type="ORF">IWA51_08150</name>
</gene>
<evidence type="ECO:0008006" key="3">
    <source>
        <dbReference type="Google" id="ProtNLM"/>
    </source>
</evidence>
<keyword evidence="2" id="KW-1185">Reference proteome</keyword>
<dbReference type="AlphaFoldDB" id="A0A7T3RC23"/>
<reference evidence="1 2" key="1">
    <citation type="submission" date="2020-11" db="EMBL/GenBank/DDBJ databases">
        <title>Treponema Peruensis nv. sp., first commensal Treponema isolated from human feces.</title>
        <authorList>
            <person name="Belkhou C."/>
            <person name="Raes J."/>
        </authorList>
    </citation>
    <scope>NUCLEOTIDE SEQUENCE [LARGE SCALE GENOMIC DNA]</scope>
    <source>
        <strain evidence="1 2">RCC2812</strain>
    </source>
</reference>
<dbReference type="KEGG" id="tper:IWA51_08150"/>
<evidence type="ECO:0000313" key="2">
    <source>
        <dbReference type="Proteomes" id="UP000595224"/>
    </source>
</evidence>
<proteinExistence type="predicted"/>
<evidence type="ECO:0000313" key="1">
    <source>
        <dbReference type="EMBL" id="QQA00246.1"/>
    </source>
</evidence>
<dbReference type="EMBL" id="CP064936">
    <property type="protein sequence ID" value="QQA00246.1"/>
    <property type="molecule type" value="Genomic_DNA"/>
</dbReference>
<organism evidence="1 2">
    <name type="scientific">Treponema peruense</name>
    <dbReference type="NCBI Taxonomy" id="2787628"/>
    <lineage>
        <taxon>Bacteria</taxon>
        <taxon>Pseudomonadati</taxon>
        <taxon>Spirochaetota</taxon>
        <taxon>Spirochaetia</taxon>
        <taxon>Spirochaetales</taxon>
        <taxon>Treponemataceae</taxon>
        <taxon>Treponema</taxon>
    </lineage>
</organism>
<sequence>MRLSDVLSKPPDKEYVQIDAFLQNKAGKVGQKVDISTGTVALNYFCVSCGDIRTFWSSPKLTCIFVSKNLISVDCVLTCGCGASVPVWFLIESKKDITGQAPAIRILKKSVKLSDMVRINDKRYGEFTPLLDKAMQAYTDGLGAGAVVYLRKIFEKITVKTAKAVNIEYAQYEGGNPKNFSDLLKKVDEKCSIIPKEFSANGYKLFRELSGVVHGEYDEEAGLKNFEALHRLVIGILENVINHKELLDAITVLGWNEERGEDK</sequence>
<dbReference type="RefSeq" id="WP_198442063.1">
    <property type="nucleotide sequence ID" value="NZ_CBCSHE010000001.1"/>
</dbReference>
<dbReference type="Proteomes" id="UP000595224">
    <property type="component" value="Chromosome"/>
</dbReference>